<dbReference type="RefSeq" id="WP_210805006.1">
    <property type="nucleotide sequence ID" value="NZ_JAGQDG010000001.1"/>
</dbReference>
<dbReference type="Proteomes" id="UP000672097">
    <property type="component" value="Unassembled WGS sequence"/>
</dbReference>
<comment type="caution">
    <text evidence="2">The sequence shown here is derived from an EMBL/GenBank/DDBJ whole genome shotgun (WGS) entry which is preliminary data.</text>
</comment>
<keyword evidence="3" id="KW-1185">Reference proteome</keyword>
<gene>
    <name evidence="2" type="ORF">KAK11_00290</name>
</gene>
<sequence>MAHVNDCKSVELRTIYDHRGSISFVESGVDFEFPVKRAYWTYDVPSRASRAGHSHRQLRQLYVAISGSFDVHLDDGEHQRVVSLRHPNEGLLMVPGIWRELHGFSSNACLLVLASELFDESDYIREHADFIAWVRAGRP</sequence>
<evidence type="ECO:0000313" key="3">
    <source>
        <dbReference type="Proteomes" id="UP000672097"/>
    </source>
</evidence>
<dbReference type="Pfam" id="PF05523">
    <property type="entry name" value="FdtA"/>
    <property type="match status" value="1"/>
</dbReference>
<name>A0ABS5DRH2_9BURK</name>
<dbReference type="EMBL" id="JAGQDG010000001">
    <property type="protein sequence ID" value="MBQ0933746.1"/>
    <property type="molecule type" value="Genomic_DNA"/>
</dbReference>
<proteinExistence type="predicted"/>
<evidence type="ECO:0000313" key="2">
    <source>
        <dbReference type="EMBL" id="MBQ0933746.1"/>
    </source>
</evidence>
<reference evidence="2 3" key="1">
    <citation type="submission" date="2021-04" db="EMBL/GenBank/DDBJ databases">
        <title>The genome sequence of type strain Ideonella paludis KCTC 32238.</title>
        <authorList>
            <person name="Liu Y."/>
        </authorList>
    </citation>
    <scope>NUCLEOTIDE SEQUENCE [LARGE SCALE GENOMIC DNA]</scope>
    <source>
        <strain evidence="2 3">KCTC 32238</strain>
    </source>
</reference>
<dbReference type="CDD" id="cd20292">
    <property type="entry name" value="cupin_QdtA-like"/>
    <property type="match status" value="1"/>
</dbReference>
<organism evidence="2 3">
    <name type="scientific">Ideonella paludis</name>
    <dbReference type="NCBI Taxonomy" id="1233411"/>
    <lineage>
        <taxon>Bacteria</taxon>
        <taxon>Pseudomonadati</taxon>
        <taxon>Pseudomonadota</taxon>
        <taxon>Betaproteobacteria</taxon>
        <taxon>Burkholderiales</taxon>
        <taxon>Sphaerotilaceae</taxon>
        <taxon>Ideonella</taxon>
    </lineage>
</organism>
<evidence type="ECO:0000259" key="1">
    <source>
        <dbReference type="Pfam" id="PF05523"/>
    </source>
</evidence>
<dbReference type="SUPFAM" id="SSF51182">
    <property type="entry name" value="RmlC-like cupins"/>
    <property type="match status" value="1"/>
</dbReference>
<feature type="domain" description="Sugar 3,4-ketoisomerase QdtA cupin" evidence="1">
    <location>
        <begin position="6"/>
        <end position="133"/>
    </location>
</feature>
<dbReference type="InterPro" id="IPR008894">
    <property type="entry name" value="QdtA_cupin_dom"/>
</dbReference>
<dbReference type="InterPro" id="IPR014710">
    <property type="entry name" value="RmlC-like_jellyroll"/>
</dbReference>
<dbReference type="InterPro" id="IPR011051">
    <property type="entry name" value="RmlC_Cupin_sf"/>
</dbReference>
<dbReference type="Gene3D" id="2.60.120.10">
    <property type="entry name" value="Jelly Rolls"/>
    <property type="match status" value="1"/>
</dbReference>
<protein>
    <submittedName>
        <fullName evidence="2">WxcM-like domain-containing protein</fullName>
    </submittedName>
</protein>
<accession>A0ABS5DRH2</accession>